<dbReference type="PANTHER" id="PTHR22845">
    <property type="entry name" value="APOPTOTIC PROTEASE-ACTIVATING FACTOR 1"/>
    <property type="match status" value="1"/>
</dbReference>
<keyword evidence="2" id="KW-1185">Reference proteome</keyword>
<dbReference type="Proteomes" id="UP000009022">
    <property type="component" value="Unassembled WGS sequence"/>
</dbReference>
<reference evidence="1 2" key="1">
    <citation type="journal article" date="2008" name="Nature">
        <title>The Trichoplax genome and the nature of placozoans.</title>
        <authorList>
            <person name="Srivastava M."/>
            <person name="Begovic E."/>
            <person name="Chapman J."/>
            <person name="Putnam N.H."/>
            <person name="Hellsten U."/>
            <person name="Kawashima T."/>
            <person name="Kuo A."/>
            <person name="Mitros T."/>
            <person name="Salamov A."/>
            <person name="Carpenter M.L."/>
            <person name="Signorovitch A.Y."/>
            <person name="Moreno M.A."/>
            <person name="Kamm K."/>
            <person name="Grimwood J."/>
            <person name="Schmutz J."/>
            <person name="Shapiro H."/>
            <person name="Grigoriev I.V."/>
            <person name="Buss L.W."/>
            <person name="Schierwater B."/>
            <person name="Dellaporta S.L."/>
            <person name="Rokhsar D.S."/>
        </authorList>
    </citation>
    <scope>NUCLEOTIDE SEQUENCE [LARGE SCALE GENOMIC DNA]</scope>
    <source>
        <strain evidence="1 2">Grell-BS-1999</strain>
    </source>
</reference>
<dbReference type="CTD" id="6759860"/>
<sequence>MEETVVEDEYPFVLECEKYYEIIVKNIGRKWLALGNEVCKDHATYCYEVMDSFYTFESRASYMLYYGKVVNKTFKELLEIMIKIGCRDIAEQLQYLLQHIPIISNHHNVLYKEFTKNIGKQLKRIDQDGGHILIHGGVGSGKTTAVCQSIQRAIENEGCFKFYSCYWLRIGTVTYTYIQNILMPDPLGHE</sequence>
<dbReference type="EMBL" id="DS985491">
    <property type="protein sequence ID" value="EDV18868.1"/>
    <property type="molecule type" value="Genomic_DNA"/>
</dbReference>
<dbReference type="PhylomeDB" id="B3SEH7"/>
<accession>B3SEH7</accession>
<dbReference type="RefSeq" id="XP_002118646.1">
    <property type="nucleotide sequence ID" value="XM_002118610.1"/>
</dbReference>
<evidence type="ECO:0000313" key="1">
    <source>
        <dbReference type="EMBL" id="EDV18868.1"/>
    </source>
</evidence>
<protein>
    <submittedName>
        <fullName evidence="1">Uncharacterized protein</fullName>
    </submittedName>
</protein>
<dbReference type="CDD" id="cd01670">
    <property type="entry name" value="Death"/>
    <property type="match status" value="1"/>
</dbReference>
<gene>
    <name evidence="1" type="ORF">TRIADDRAFT_62666</name>
</gene>
<dbReference type="SUPFAM" id="SSF52540">
    <property type="entry name" value="P-loop containing nucleoside triphosphate hydrolases"/>
    <property type="match status" value="1"/>
</dbReference>
<dbReference type="KEGG" id="tad:TRIADDRAFT_62666"/>
<dbReference type="HOGENOM" id="CLU_1429755_0_0_1"/>
<evidence type="ECO:0000313" key="2">
    <source>
        <dbReference type="Proteomes" id="UP000009022"/>
    </source>
</evidence>
<dbReference type="InParanoid" id="B3SEH7"/>
<dbReference type="InterPro" id="IPR027417">
    <property type="entry name" value="P-loop_NTPase"/>
</dbReference>
<dbReference type="AlphaFoldDB" id="B3SEH7"/>
<organism evidence="1 2">
    <name type="scientific">Trichoplax adhaerens</name>
    <name type="common">Trichoplax reptans</name>
    <dbReference type="NCBI Taxonomy" id="10228"/>
    <lineage>
        <taxon>Eukaryota</taxon>
        <taxon>Metazoa</taxon>
        <taxon>Placozoa</taxon>
        <taxon>Uniplacotomia</taxon>
        <taxon>Trichoplacea</taxon>
        <taxon>Trichoplacidae</taxon>
        <taxon>Trichoplax</taxon>
    </lineage>
</organism>
<proteinExistence type="predicted"/>
<dbReference type="GeneID" id="6759860"/>
<dbReference type="PANTHER" id="PTHR22845:SF5">
    <property type="entry name" value="APOPTOTIC PROTEASE-ACTIVATING FACTOR 1"/>
    <property type="match status" value="1"/>
</dbReference>
<name>B3SEH7_TRIAD</name>